<dbReference type="InterPro" id="IPR017850">
    <property type="entry name" value="Alkaline_phosphatase_core_sf"/>
</dbReference>
<dbReference type="PANTHER" id="PTHR42693">
    <property type="entry name" value="ARYLSULFATASE FAMILY MEMBER"/>
    <property type="match status" value="1"/>
</dbReference>
<organism evidence="6">
    <name type="scientific">hydrothermal vent metagenome</name>
    <dbReference type="NCBI Taxonomy" id="652676"/>
    <lineage>
        <taxon>unclassified sequences</taxon>
        <taxon>metagenomes</taxon>
        <taxon>ecological metagenomes</taxon>
    </lineage>
</organism>
<dbReference type="EMBL" id="UOEP01000238">
    <property type="protein sequence ID" value="VAW25154.1"/>
    <property type="molecule type" value="Genomic_DNA"/>
</dbReference>
<dbReference type="Pfam" id="PF00884">
    <property type="entry name" value="Sulfatase"/>
    <property type="match status" value="1"/>
</dbReference>
<dbReference type="InterPro" id="IPR000917">
    <property type="entry name" value="Sulfatase_N"/>
</dbReference>
<dbReference type="PANTHER" id="PTHR42693:SF53">
    <property type="entry name" value="ENDO-4-O-SULFATASE"/>
    <property type="match status" value="1"/>
</dbReference>
<keyword evidence="2" id="KW-0479">Metal-binding</keyword>
<evidence type="ECO:0000256" key="3">
    <source>
        <dbReference type="ARBA" id="ARBA00022801"/>
    </source>
</evidence>
<dbReference type="EC" id="3.1.6.1" evidence="6"/>
<dbReference type="AlphaFoldDB" id="A0A3B0UYY7"/>
<reference evidence="6" key="1">
    <citation type="submission" date="2018-06" db="EMBL/GenBank/DDBJ databases">
        <authorList>
            <person name="Zhirakovskaya E."/>
        </authorList>
    </citation>
    <scope>NUCLEOTIDE SEQUENCE</scope>
</reference>
<dbReference type="CDD" id="cd16151">
    <property type="entry name" value="sulfatase_like"/>
    <property type="match status" value="1"/>
</dbReference>
<evidence type="ECO:0000256" key="1">
    <source>
        <dbReference type="ARBA" id="ARBA00008779"/>
    </source>
</evidence>
<evidence type="ECO:0000256" key="2">
    <source>
        <dbReference type="ARBA" id="ARBA00022723"/>
    </source>
</evidence>
<evidence type="ECO:0000313" key="6">
    <source>
        <dbReference type="EMBL" id="VAW25154.1"/>
    </source>
</evidence>
<proteinExistence type="inferred from homology"/>
<keyword evidence="4" id="KW-0106">Calcium</keyword>
<feature type="domain" description="Sulfatase N-terminal" evidence="5">
    <location>
        <begin position="35"/>
        <end position="344"/>
    </location>
</feature>
<evidence type="ECO:0000259" key="5">
    <source>
        <dbReference type="Pfam" id="PF00884"/>
    </source>
</evidence>
<comment type="similarity">
    <text evidence="1">Belongs to the sulfatase family.</text>
</comment>
<sequence length="487" mass="55008">MGNHNNKILSTAIFFLCISHFIFGNNKLPPSHDMPNILFILVDDLGKEWVSAYGAEEVETPKIDELAETGLKFENFYSAPVCTPSRVSLFTGQYPFRHGWVNHWDVPRSGGGVNYDWNLNPGIARTMQSAGYRTAAAGKWQVNDFRVQPDAMKHHGFDDWCMWTGYETGNPPSAERYWDPYIHTTEGSKTYKGQFGEDIFSDFLIDFMTKNKDQPMFLYYAMCLTHTPFTSTPHEPDVVEKYDCHKAMVRYMDFIVGKMVKALDDLGLRGNTIIMFTTDNGTVGKITGKMNGRMVQGGKSRTTENGICEPFVVNCPGTVPAGKITDALGDLTDIFPTCAELAGVSMPKNYVFDGVSLADVIRGESNDSPREWIMSMGGDRGGSSKAKLSENGVENEYRFRDRVIRNKEYKLFVSSDRKPEKLVKLQTDAEEKVNLLDNNGSIGQLNFEMLWQTVLKFPKQDNDPIYVPTPAQVWDEKVKVESQIWKK</sequence>
<dbReference type="SUPFAM" id="SSF53649">
    <property type="entry name" value="Alkaline phosphatase-like"/>
    <property type="match status" value="1"/>
</dbReference>
<dbReference type="PROSITE" id="PS00523">
    <property type="entry name" value="SULFATASE_1"/>
    <property type="match status" value="1"/>
</dbReference>
<evidence type="ECO:0000256" key="4">
    <source>
        <dbReference type="ARBA" id="ARBA00022837"/>
    </source>
</evidence>
<gene>
    <name evidence="6" type="ORF">MNBD_BACTEROID01-350</name>
</gene>
<dbReference type="GO" id="GO:0004065">
    <property type="term" value="F:arylsulfatase activity"/>
    <property type="evidence" value="ECO:0007669"/>
    <property type="project" value="UniProtKB-EC"/>
</dbReference>
<keyword evidence="3 6" id="KW-0378">Hydrolase</keyword>
<name>A0A3B0UYY7_9ZZZZ</name>
<accession>A0A3B0UYY7</accession>
<dbReference type="Gene3D" id="3.40.720.10">
    <property type="entry name" value="Alkaline Phosphatase, subunit A"/>
    <property type="match status" value="1"/>
</dbReference>
<dbReference type="GO" id="GO:0046872">
    <property type="term" value="F:metal ion binding"/>
    <property type="evidence" value="ECO:0007669"/>
    <property type="project" value="UniProtKB-KW"/>
</dbReference>
<dbReference type="InterPro" id="IPR024607">
    <property type="entry name" value="Sulfatase_CS"/>
</dbReference>
<protein>
    <submittedName>
        <fullName evidence="6">Arylsulfatase</fullName>
        <ecNumber evidence="6">3.1.6.1</ecNumber>
    </submittedName>
</protein>
<dbReference type="InterPro" id="IPR050738">
    <property type="entry name" value="Sulfatase"/>
</dbReference>